<organism evidence="2 3">
    <name type="scientific">Cryptosporangium japonicum</name>
    <dbReference type="NCBI Taxonomy" id="80872"/>
    <lineage>
        <taxon>Bacteria</taxon>
        <taxon>Bacillati</taxon>
        <taxon>Actinomycetota</taxon>
        <taxon>Actinomycetes</taxon>
        <taxon>Cryptosporangiales</taxon>
        <taxon>Cryptosporangiaceae</taxon>
        <taxon>Cryptosporangium</taxon>
    </lineage>
</organism>
<dbReference type="Proteomes" id="UP001500967">
    <property type="component" value="Unassembled WGS sequence"/>
</dbReference>
<accession>A0ABN0V085</accession>
<gene>
    <name evidence="2" type="ORF">GCM10009539_64950</name>
</gene>
<evidence type="ECO:0000256" key="1">
    <source>
        <dbReference type="SAM" id="MobiDB-lite"/>
    </source>
</evidence>
<comment type="caution">
    <text evidence="2">The sequence shown here is derived from an EMBL/GenBank/DDBJ whole genome shotgun (WGS) entry which is preliminary data.</text>
</comment>
<evidence type="ECO:0000313" key="2">
    <source>
        <dbReference type="EMBL" id="GAA0268858.1"/>
    </source>
</evidence>
<evidence type="ECO:0000313" key="3">
    <source>
        <dbReference type="Proteomes" id="UP001500967"/>
    </source>
</evidence>
<feature type="compositionally biased region" description="Basic and acidic residues" evidence="1">
    <location>
        <begin position="17"/>
        <end position="28"/>
    </location>
</feature>
<keyword evidence="3" id="KW-1185">Reference proteome</keyword>
<protein>
    <submittedName>
        <fullName evidence="2">Uncharacterized protein</fullName>
    </submittedName>
</protein>
<proteinExistence type="predicted"/>
<reference evidence="2 3" key="1">
    <citation type="journal article" date="2019" name="Int. J. Syst. Evol. Microbiol.">
        <title>The Global Catalogue of Microorganisms (GCM) 10K type strain sequencing project: providing services to taxonomists for standard genome sequencing and annotation.</title>
        <authorList>
            <consortium name="The Broad Institute Genomics Platform"/>
            <consortium name="The Broad Institute Genome Sequencing Center for Infectious Disease"/>
            <person name="Wu L."/>
            <person name="Ma J."/>
        </authorList>
    </citation>
    <scope>NUCLEOTIDE SEQUENCE [LARGE SCALE GENOMIC DNA]</scope>
    <source>
        <strain evidence="2 3">JCM 10425</strain>
    </source>
</reference>
<feature type="region of interest" description="Disordered" evidence="1">
    <location>
        <begin position="1"/>
        <end position="44"/>
    </location>
</feature>
<dbReference type="EMBL" id="BAAAGX010000028">
    <property type="protein sequence ID" value="GAA0268858.1"/>
    <property type="molecule type" value="Genomic_DNA"/>
</dbReference>
<name>A0ABN0V085_9ACTN</name>
<sequence>MRGRTGGRTLAVLRAGTSEDLRGSERGHAGGSPRQGFGLPGHLSSYRTRATVPLGPPTIRVAGAVSQPDERPLPMAPAPALLRLVGRARVHDVMRTFGAR</sequence>